<evidence type="ECO:0000313" key="4">
    <source>
        <dbReference type="EMBL" id="KAJ7746130.1"/>
    </source>
</evidence>
<feature type="signal peptide" evidence="2">
    <location>
        <begin position="1"/>
        <end position="18"/>
    </location>
</feature>
<accession>A0AAD7ILY5</accession>
<gene>
    <name evidence="4" type="ORF">DFH07DRAFT_1038548</name>
</gene>
<dbReference type="PROSITE" id="PS50835">
    <property type="entry name" value="IG_LIKE"/>
    <property type="match status" value="1"/>
</dbReference>
<feature type="compositionally biased region" description="Basic residues" evidence="1">
    <location>
        <begin position="304"/>
        <end position="325"/>
    </location>
</feature>
<evidence type="ECO:0000259" key="3">
    <source>
        <dbReference type="PROSITE" id="PS50835"/>
    </source>
</evidence>
<dbReference type="Proteomes" id="UP001215280">
    <property type="component" value="Unassembled WGS sequence"/>
</dbReference>
<evidence type="ECO:0000256" key="1">
    <source>
        <dbReference type="SAM" id="MobiDB-lite"/>
    </source>
</evidence>
<sequence length="325" mass="35944">MFCIQILCCLHHFRVLVGIVRRSFSRRGVPASRLTGTPCSLHGKKRPQEVRYSHLSCTRPHIRRPCCVRRRRCHFFHLLTSSSRPSLSISPSLSPSRPQHSVSNAVCHYVCYVRALGHLIYSFIPSLVRMPTFAWESRTGSMPPTTDCALPSAPPTIVAWLKTRDRARYRAASARPLHPGVRPEPHTYRCRASGSACAAVRDSRQCRRPLPPSRAPTDLPSPRAHVVRGCLIVPEWVAEALSFPPRDAQIAPPALKTAGPKYPRTRDSRVGCMMMTARSAAASRGARAGSCPVACPGAPESHSHRARPPARRPPTARHARASPIR</sequence>
<name>A0AAD7ILY5_9AGAR</name>
<dbReference type="AlphaFoldDB" id="A0AAD7ILY5"/>
<protein>
    <recommendedName>
        <fullName evidence="3">Ig-like domain-containing protein</fullName>
    </recommendedName>
</protein>
<feature type="domain" description="Ig-like" evidence="3">
    <location>
        <begin position="125"/>
        <end position="201"/>
    </location>
</feature>
<keyword evidence="5" id="KW-1185">Reference proteome</keyword>
<reference evidence="4" key="1">
    <citation type="submission" date="2023-03" db="EMBL/GenBank/DDBJ databases">
        <title>Massive genome expansion in bonnet fungi (Mycena s.s.) driven by repeated elements and novel gene families across ecological guilds.</title>
        <authorList>
            <consortium name="Lawrence Berkeley National Laboratory"/>
            <person name="Harder C.B."/>
            <person name="Miyauchi S."/>
            <person name="Viragh M."/>
            <person name="Kuo A."/>
            <person name="Thoen E."/>
            <person name="Andreopoulos B."/>
            <person name="Lu D."/>
            <person name="Skrede I."/>
            <person name="Drula E."/>
            <person name="Henrissat B."/>
            <person name="Morin E."/>
            <person name="Kohler A."/>
            <person name="Barry K."/>
            <person name="LaButti K."/>
            <person name="Morin E."/>
            <person name="Salamov A."/>
            <person name="Lipzen A."/>
            <person name="Mereny Z."/>
            <person name="Hegedus B."/>
            <person name="Baldrian P."/>
            <person name="Stursova M."/>
            <person name="Weitz H."/>
            <person name="Taylor A."/>
            <person name="Grigoriev I.V."/>
            <person name="Nagy L.G."/>
            <person name="Martin F."/>
            <person name="Kauserud H."/>
        </authorList>
    </citation>
    <scope>NUCLEOTIDE SEQUENCE</scope>
    <source>
        <strain evidence="4">CBHHK188m</strain>
    </source>
</reference>
<comment type="caution">
    <text evidence="4">The sequence shown here is derived from an EMBL/GenBank/DDBJ whole genome shotgun (WGS) entry which is preliminary data.</text>
</comment>
<keyword evidence="2" id="KW-0732">Signal</keyword>
<feature type="chain" id="PRO_5042076021" description="Ig-like domain-containing protein" evidence="2">
    <location>
        <begin position="19"/>
        <end position="325"/>
    </location>
</feature>
<evidence type="ECO:0000256" key="2">
    <source>
        <dbReference type="SAM" id="SignalP"/>
    </source>
</evidence>
<proteinExistence type="predicted"/>
<evidence type="ECO:0000313" key="5">
    <source>
        <dbReference type="Proteomes" id="UP001215280"/>
    </source>
</evidence>
<feature type="region of interest" description="Disordered" evidence="1">
    <location>
        <begin position="287"/>
        <end position="325"/>
    </location>
</feature>
<dbReference type="EMBL" id="JARJLG010000099">
    <property type="protein sequence ID" value="KAJ7746130.1"/>
    <property type="molecule type" value="Genomic_DNA"/>
</dbReference>
<dbReference type="InterPro" id="IPR007110">
    <property type="entry name" value="Ig-like_dom"/>
</dbReference>
<organism evidence="4 5">
    <name type="scientific">Mycena maculata</name>
    <dbReference type="NCBI Taxonomy" id="230809"/>
    <lineage>
        <taxon>Eukaryota</taxon>
        <taxon>Fungi</taxon>
        <taxon>Dikarya</taxon>
        <taxon>Basidiomycota</taxon>
        <taxon>Agaricomycotina</taxon>
        <taxon>Agaricomycetes</taxon>
        <taxon>Agaricomycetidae</taxon>
        <taxon>Agaricales</taxon>
        <taxon>Marasmiineae</taxon>
        <taxon>Mycenaceae</taxon>
        <taxon>Mycena</taxon>
    </lineage>
</organism>